<dbReference type="PANTHER" id="PTHR10887">
    <property type="entry name" value="DNA2/NAM7 HELICASE FAMILY"/>
    <property type="match status" value="1"/>
</dbReference>
<dbReference type="EMBL" id="JACHJT010000002">
    <property type="protein sequence ID" value="MBB4935523.1"/>
    <property type="molecule type" value="Genomic_DNA"/>
</dbReference>
<dbReference type="InterPro" id="IPR011335">
    <property type="entry name" value="Restrct_endonuc-II-like"/>
</dbReference>
<keyword evidence="5" id="KW-0540">Nuclease</keyword>
<protein>
    <submittedName>
        <fullName evidence="5">Very-short-patch-repair endonuclease</fullName>
    </submittedName>
</protein>
<keyword evidence="6" id="KW-1185">Reference proteome</keyword>
<keyword evidence="5" id="KW-0255">Endonuclease</keyword>
<dbReference type="FunFam" id="3.40.960.10:FF:000002">
    <property type="entry name" value="DNA helicase related protein"/>
    <property type="match status" value="1"/>
</dbReference>
<feature type="domain" description="DNA2/NAM7 helicase-like C-terminal" evidence="3">
    <location>
        <begin position="1277"/>
        <end position="1461"/>
    </location>
</feature>
<evidence type="ECO:0000313" key="5">
    <source>
        <dbReference type="EMBL" id="MBB4935523.1"/>
    </source>
</evidence>
<comment type="caution">
    <text evidence="5">The sequence shown here is derived from an EMBL/GenBank/DDBJ whole genome shotgun (WGS) entry which is preliminary data.</text>
</comment>
<feature type="region of interest" description="Disordered" evidence="1">
    <location>
        <begin position="64"/>
        <end position="84"/>
    </location>
</feature>
<reference evidence="5 6" key="1">
    <citation type="submission" date="2020-08" db="EMBL/GenBank/DDBJ databases">
        <title>Sequencing the genomes of 1000 actinobacteria strains.</title>
        <authorList>
            <person name="Klenk H.-P."/>
        </authorList>
    </citation>
    <scope>NUCLEOTIDE SEQUENCE [LARGE SCALE GENOMIC DNA]</scope>
    <source>
        <strain evidence="5 6">DSM 102030</strain>
    </source>
</reference>
<evidence type="ECO:0000256" key="1">
    <source>
        <dbReference type="SAM" id="MobiDB-lite"/>
    </source>
</evidence>
<evidence type="ECO:0000259" key="3">
    <source>
        <dbReference type="Pfam" id="PF13087"/>
    </source>
</evidence>
<accession>A0A7W7RNZ6</accession>
<gene>
    <name evidence="5" type="ORF">F4561_006417</name>
</gene>
<dbReference type="GO" id="GO:0004519">
    <property type="term" value="F:endonuclease activity"/>
    <property type="evidence" value="ECO:0007669"/>
    <property type="project" value="UniProtKB-KW"/>
</dbReference>
<dbReference type="Pfam" id="PF13195">
    <property type="entry name" value="DUF4011"/>
    <property type="match status" value="1"/>
</dbReference>
<name>A0A7W7RNZ6_9ACTN</name>
<dbReference type="InterPro" id="IPR047187">
    <property type="entry name" value="SF1_C_Upf1"/>
</dbReference>
<dbReference type="Pfam" id="PF11784">
    <property type="entry name" value="DUF3320"/>
    <property type="match status" value="1"/>
</dbReference>
<dbReference type="RefSeq" id="WP_184585227.1">
    <property type="nucleotide sequence ID" value="NZ_JACHJT010000002.1"/>
</dbReference>
<evidence type="ECO:0000259" key="4">
    <source>
        <dbReference type="Pfam" id="PF18741"/>
    </source>
</evidence>
<evidence type="ECO:0000313" key="6">
    <source>
        <dbReference type="Proteomes" id="UP000523007"/>
    </source>
</evidence>
<dbReference type="SUPFAM" id="SSF52980">
    <property type="entry name" value="Restriction endonuclease-like"/>
    <property type="match status" value="1"/>
</dbReference>
<organism evidence="5 6">
    <name type="scientific">Lipingzhangella halophila</name>
    <dbReference type="NCBI Taxonomy" id="1783352"/>
    <lineage>
        <taxon>Bacteria</taxon>
        <taxon>Bacillati</taxon>
        <taxon>Actinomycetota</taxon>
        <taxon>Actinomycetes</taxon>
        <taxon>Streptosporangiales</taxon>
        <taxon>Nocardiopsidaceae</taxon>
        <taxon>Lipingzhangella</taxon>
    </lineage>
</organism>
<dbReference type="InterPro" id="IPR025103">
    <property type="entry name" value="DUF4011"/>
</dbReference>
<keyword evidence="5" id="KW-0378">Hydrolase</keyword>
<dbReference type="PANTHER" id="PTHR10887:SF495">
    <property type="entry name" value="HELICASE SENATAXIN ISOFORM X1-RELATED"/>
    <property type="match status" value="1"/>
</dbReference>
<dbReference type="SUPFAM" id="SSF52540">
    <property type="entry name" value="P-loop containing nucleoside triphosphate hydrolases"/>
    <property type="match status" value="2"/>
</dbReference>
<dbReference type="CDD" id="cd18808">
    <property type="entry name" value="SF1_C_Upf1"/>
    <property type="match status" value="1"/>
</dbReference>
<proteinExistence type="predicted"/>
<dbReference type="InterPro" id="IPR049468">
    <property type="entry name" value="Restrct_endonuc-II-like_dom"/>
</dbReference>
<dbReference type="Gene3D" id="3.40.50.300">
    <property type="entry name" value="P-loop containing nucleotide triphosphate hydrolases"/>
    <property type="match status" value="3"/>
</dbReference>
<feature type="domain" description="DUF3320" evidence="2">
    <location>
        <begin position="1661"/>
        <end position="1707"/>
    </location>
</feature>
<dbReference type="InterPro" id="IPR021754">
    <property type="entry name" value="DUF3320"/>
</dbReference>
<sequence>MNDTDARTREWLGKQRDELINMSRRNQLLYFKHNKTASLEVVDPAPVEILNRLDRSGAAGQLSFYLPPSEDSEASDSTPAPKPNELVIADKDANQIGRALRLLERKANQEFLNKGLWVLYLGLGMLEWRESSDNDEPAVSPLLLLPVTVARDSLRESFRLRRTEDDPVVNPALAVKLEGDFDLTLPGVGAFEENGLDGFLREVEELVQGREGWSVTHRTVLSTFTFQKEGMYRDLLDNEEKLAANPMIQVLALGTEAPSAGSFDFEPVAEDHLEEAAPPEDLVSIRDADATQRRCVLAARDGHSFVMDGPPGSGKSQTITNTIAELMHAGKSVLFVSEKAAALEVVHNRLKDAHLDEFALQLHSHDATRKAVAAELGRSLRSRPTANGAFTAQQRTDLERRRQALSGYAQAMNEVRHPLGRSLHQVLGTVATLQSFPQAPVPTGFGRSLRAEKLSAIRDTADTLGRAWDPVLRGDGFLWRDLKDATLSASRKSEVERDLAAAESALDSLHYLVMSIEEEFGLGWDGSPADGRRLLDLLVLLNERTAVPSAWLSTGTLDTLRQRSAELSEATRRFWTEDTELRERAGAGADDLQGRGAPDHNAAMAALRQARPPLDPDGDATAGTLREMVRFLRDSSDRLDTIAGDAGHVAAGFGLAEGGFSIDRAAELADLGALVDTPTRPEPQWLNPAAQPALEEAHRVLGELHREFLERRDDLRDVFTGDVLELDLRSLRTRFAEVHRGLGKLRSAYREDKRTLAPYTVSGKVDRRVRERLGDAAAWQELADRLTTAESHHVDTLGTHYYQRGSADFDRIATAIQVARDAVRLAGGGAGEAFTRQLARGESPDPDLVLVARRLGTAVTSWLDEARRILGPATDQLRTIPIAEVRSWCENTAERLEVLGETVEHVSETTGDPVTLAFSRDVLERASNVERLRASVEGTFDDDASRFGERFAGVRTDWAAVDHALAWAELVRTALGGPAGPRAAEALAATDTSPDELRQCLTAWDKASARITGQFTESRAEAVAAELDGAFNDVRALLRTLRNTVGDIEVWASYAQATAWLANQGLEPVVGFCAEQRIAAEDVRPIIERAVLEAWADDVLRSDAERLGALRAADRDALVAEFRDLDRQQVESAAARVINACTARRPTSAAGAAGVIQREAEKKRRHMPVRDLLEKSSGVVRALKPCFMMSPLSVSQYLPPTMRFDVVIFDEASQVRPSDAVNCVYRGNQLIVAGDQRQLPPTSFFAAIGDAGDDTYDEEQIDEFDSVLDLCKAGALRSLPLLWHYRSRHESLITYSNYNFYDGRLLTFPGASEEGADVGVELIKVDGVYRRGGTKDNPVEARKVIERVLHHRRHHPDLTLGVVTFSSSQEDAIERELELRSAEYPELAGLRTEDRIGGFFVKNLENVQGDERDVIIFSVGYGPDEHGRFTLQIPHLSGSKSERRLNVAITRAKSRVEIVTSVHAGDFPNPVRSNGLRHLKGYLDFAERGTSALAAATVEHGSEPESPFEEEVLGALRSWGYNAEPQVGVAGYRIDIGVTHPERPGTFALGVECDGAMYHSSKVARDRDRLRQSILEGLGWNIHRIWGTAWYRDRAGQEARLRAAVEEAVAGTFDERAATAPAAEPSVVVQREEADLDADPRWTEPYRTAEIDGVDTSFGMHEPEARDVLRTLIARAVRSEGPVHEERVLRAVRTAWGAGRAGSRIRSAFDQAVRDLVQGGHLEREDHSFLSTPSNVLATVRVPTDDPDSRREAKHVPPRELRLAITRIVGEAHAITPEDVSVRVARLFGWQRRGTDVRAALDDAIKALTDSGELALVGGHLEHAPN</sequence>
<dbReference type="InterPro" id="IPR027417">
    <property type="entry name" value="P-loop_NTPase"/>
</dbReference>
<dbReference type="InterPro" id="IPR045055">
    <property type="entry name" value="DNA2/NAM7-like"/>
</dbReference>
<dbReference type="Pfam" id="PF18741">
    <property type="entry name" value="MTES_1575"/>
    <property type="match status" value="1"/>
</dbReference>
<dbReference type="Pfam" id="PF13087">
    <property type="entry name" value="AAA_12"/>
    <property type="match status" value="1"/>
</dbReference>
<evidence type="ECO:0000259" key="2">
    <source>
        <dbReference type="Pfam" id="PF11784"/>
    </source>
</evidence>
<dbReference type="Gene3D" id="3.40.960.10">
    <property type="entry name" value="VSR Endonuclease"/>
    <property type="match status" value="1"/>
</dbReference>
<dbReference type="Proteomes" id="UP000523007">
    <property type="component" value="Unassembled WGS sequence"/>
</dbReference>
<feature type="domain" description="Restriction endonuclease type II-like" evidence="4">
    <location>
        <begin position="1508"/>
        <end position="1604"/>
    </location>
</feature>
<dbReference type="InterPro" id="IPR041679">
    <property type="entry name" value="DNA2/NAM7-like_C"/>
</dbReference>